<dbReference type="GO" id="GO:0006865">
    <property type="term" value="P:amino acid transport"/>
    <property type="evidence" value="ECO:0007669"/>
    <property type="project" value="UniProtKB-KW"/>
</dbReference>
<name>A0A6P1ZCD7_9BACT</name>
<feature type="transmembrane region" description="Helical" evidence="11">
    <location>
        <begin position="112"/>
        <end position="130"/>
    </location>
</feature>
<evidence type="ECO:0000313" key="14">
    <source>
        <dbReference type="EMBL" id="TVM31788.1"/>
    </source>
</evidence>
<comment type="similarity">
    <text evidence="3">Belongs to the binding-protein-dependent transport system permease family. HisMQ subfamily.</text>
</comment>
<dbReference type="Proteomes" id="UP000503251">
    <property type="component" value="Chromosome"/>
</dbReference>
<keyword evidence="16" id="KW-1185">Reference proteome</keyword>
<dbReference type="PROSITE" id="PS50928">
    <property type="entry name" value="ABC_TM1"/>
    <property type="match status" value="1"/>
</dbReference>
<evidence type="ECO:0000259" key="12">
    <source>
        <dbReference type="PROSITE" id="PS50928"/>
    </source>
</evidence>
<dbReference type="InterPro" id="IPR010065">
    <property type="entry name" value="AA_ABC_transptr_permease_3TM"/>
</dbReference>
<evidence type="ECO:0000256" key="11">
    <source>
        <dbReference type="RuleBase" id="RU363032"/>
    </source>
</evidence>
<dbReference type="CDD" id="cd06261">
    <property type="entry name" value="TM_PBP2"/>
    <property type="match status" value="1"/>
</dbReference>
<dbReference type="EMBL" id="QMIF01000014">
    <property type="protein sequence ID" value="TVM31788.1"/>
    <property type="molecule type" value="Genomic_DNA"/>
</dbReference>
<keyword evidence="8" id="KW-0029">Amino-acid transport</keyword>
<dbReference type="PANTHER" id="PTHR30614:SF20">
    <property type="entry name" value="GLUTAMINE TRANSPORT SYSTEM PERMEASE PROTEIN GLNP"/>
    <property type="match status" value="1"/>
</dbReference>
<dbReference type="GO" id="GO:0043190">
    <property type="term" value="C:ATP-binding cassette (ABC) transporter complex"/>
    <property type="evidence" value="ECO:0007669"/>
    <property type="project" value="InterPro"/>
</dbReference>
<evidence type="ECO:0000313" key="13">
    <source>
        <dbReference type="EMBL" id="QJT11439.1"/>
    </source>
</evidence>
<reference evidence="14 15" key="1">
    <citation type="submission" date="2018-06" db="EMBL/GenBank/DDBJ databases">
        <title>Complete genome of Desulfovibrio marinus P48SEP.</title>
        <authorList>
            <person name="Crispim J.S."/>
            <person name="Vidigal P.M.P."/>
            <person name="Silva L.C.F."/>
            <person name="Araujo L.C."/>
            <person name="Laguardia C.N."/>
            <person name="Dias R.S."/>
            <person name="Sousa M.P."/>
            <person name="Paula S.O."/>
            <person name="Silva C."/>
        </authorList>
    </citation>
    <scope>NUCLEOTIDE SEQUENCE [LARGE SCALE GENOMIC DNA]</scope>
    <source>
        <strain evidence="14 15">P48SEP</strain>
    </source>
</reference>
<reference evidence="13 16" key="2">
    <citation type="submission" date="2019-04" db="EMBL/GenBank/DDBJ databases">
        <title>Isolation and culture of sulfate reducing bacteria from the cold seep of the South China Sea.</title>
        <authorList>
            <person name="Sun C."/>
            <person name="Liu R."/>
        </authorList>
    </citation>
    <scope>NUCLEOTIDE SEQUENCE [LARGE SCALE GENOMIC DNA]</scope>
    <source>
        <strain evidence="13 16">CS1</strain>
    </source>
</reference>
<proteinExistence type="inferred from homology"/>
<evidence type="ECO:0000256" key="6">
    <source>
        <dbReference type="ARBA" id="ARBA00022475"/>
    </source>
</evidence>
<comment type="subcellular location">
    <subcellularLocation>
        <location evidence="2">Cell inner membrane</location>
        <topology evidence="2">Multi-pass membrane protein</topology>
    </subcellularLocation>
    <subcellularLocation>
        <location evidence="11">Cell membrane</location>
        <topology evidence="11">Multi-pass membrane protein</topology>
    </subcellularLocation>
</comment>
<protein>
    <recommendedName>
        <fullName evidence="4">Putative glutamine transport system permease protein GlnP</fullName>
    </recommendedName>
</protein>
<dbReference type="SUPFAM" id="SSF161098">
    <property type="entry name" value="MetI-like"/>
    <property type="match status" value="1"/>
</dbReference>
<dbReference type="InterPro" id="IPR043429">
    <property type="entry name" value="ArtM/GltK/GlnP/TcyL/YhdX-like"/>
</dbReference>
<dbReference type="InterPro" id="IPR035906">
    <property type="entry name" value="MetI-like_sf"/>
</dbReference>
<feature type="transmembrane region" description="Helical" evidence="11">
    <location>
        <begin position="235"/>
        <end position="257"/>
    </location>
</feature>
<keyword evidence="7 11" id="KW-0812">Transmembrane</keyword>
<evidence type="ECO:0000313" key="15">
    <source>
        <dbReference type="Proteomes" id="UP000434052"/>
    </source>
</evidence>
<dbReference type="InterPro" id="IPR000515">
    <property type="entry name" value="MetI-like"/>
</dbReference>
<dbReference type="NCBIfam" id="TIGR01726">
    <property type="entry name" value="HEQRo_perm_3TM"/>
    <property type="match status" value="1"/>
</dbReference>
<evidence type="ECO:0000256" key="4">
    <source>
        <dbReference type="ARBA" id="ARBA00016506"/>
    </source>
</evidence>
<dbReference type="Pfam" id="PF00528">
    <property type="entry name" value="BPD_transp_1"/>
    <property type="match status" value="1"/>
</dbReference>
<dbReference type="AlphaFoldDB" id="A0A6P1ZCD7"/>
<keyword evidence="5 11" id="KW-0813">Transport</keyword>
<dbReference type="Proteomes" id="UP000434052">
    <property type="component" value="Unassembled WGS sequence"/>
</dbReference>
<comment type="function">
    <text evidence="1">Part of the binding-protein-dependent transport system for glutamine; probably responsible for the translocation of the substrate across the membrane.</text>
</comment>
<evidence type="ECO:0000313" key="16">
    <source>
        <dbReference type="Proteomes" id="UP000503251"/>
    </source>
</evidence>
<keyword evidence="10 11" id="KW-0472">Membrane</keyword>
<sequence>MPAAFRRRTGLTLKEAGMAVVLIALLVLLVNTGAESLNYNWQWYRVWKYIYTFKDGVFTPGPLLHGLWVTLQITGISLVLSFLFGLTTAVLRLSDSIVGKIIARCYLESIRNTPLLIQIFFIYFVLGQVLDIERFTAAVLALSLFEGAYASEVFRSGIASIDKGQWQAAHSLGLSTWHTYRYVVLPQAIRRILPPLASQAVALVKDSALVSTIAVLELTQEAQIIIAQSFLTFEVWFVVAAIYLVVTITLSRLVNLLEKRMSKGQAMYNEQGAG</sequence>
<evidence type="ECO:0000256" key="2">
    <source>
        <dbReference type="ARBA" id="ARBA00004429"/>
    </source>
</evidence>
<evidence type="ECO:0000256" key="3">
    <source>
        <dbReference type="ARBA" id="ARBA00010072"/>
    </source>
</evidence>
<evidence type="ECO:0000256" key="10">
    <source>
        <dbReference type="ARBA" id="ARBA00023136"/>
    </source>
</evidence>
<evidence type="ECO:0000256" key="7">
    <source>
        <dbReference type="ARBA" id="ARBA00022692"/>
    </source>
</evidence>
<keyword evidence="6" id="KW-1003">Cell membrane</keyword>
<dbReference type="FunFam" id="1.10.3720.10:FF:000033">
    <property type="entry name" value="Polar amino acid ABC transporter permease"/>
    <property type="match status" value="1"/>
</dbReference>
<accession>A0A6P1ZCD7</accession>
<evidence type="ECO:0000256" key="1">
    <source>
        <dbReference type="ARBA" id="ARBA00003159"/>
    </source>
</evidence>
<evidence type="ECO:0000256" key="8">
    <source>
        <dbReference type="ARBA" id="ARBA00022970"/>
    </source>
</evidence>
<keyword evidence="9 11" id="KW-1133">Transmembrane helix</keyword>
<dbReference type="PANTHER" id="PTHR30614">
    <property type="entry name" value="MEMBRANE COMPONENT OF AMINO ACID ABC TRANSPORTER"/>
    <property type="match status" value="1"/>
</dbReference>
<feature type="domain" description="ABC transmembrane type-1" evidence="12">
    <location>
        <begin position="67"/>
        <end position="254"/>
    </location>
</feature>
<dbReference type="EMBL" id="CP039543">
    <property type="protein sequence ID" value="QJT11439.1"/>
    <property type="molecule type" value="Genomic_DNA"/>
</dbReference>
<evidence type="ECO:0000256" key="5">
    <source>
        <dbReference type="ARBA" id="ARBA00022448"/>
    </source>
</evidence>
<organism evidence="14 15">
    <name type="scientific">Oceanidesulfovibrio marinus</name>
    <dbReference type="NCBI Taxonomy" id="370038"/>
    <lineage>
        <taxon>Bacteria</taxon>
        <taxon>Pseudomonadati</taxon>
        <taxon>Thermodesulfobacteriota</taxon>
        <taxon>Desulfovibrionia</taxon>
        <taxon>Desulfovibrionales</taxon>
        <taxon>Desulfovibrionaceae</taxon>
        <taxon>Oceanidesulfovibrio</taxon>
    </lineage>
</organism>
<dbReference type="OrthoDB" id="5470298at2"/>
<dbReference type="GO" id="GO:0022857">
    <property type="term" value="F:transmembrane transporter activity"/>
    <property type="evidence" value="ECO:0007669"/>
    <property type="project" value="InterPro"/>
</dbReference>
<evidence type="ECO:0000256" key="9">
    <source>
        <dbReference type="ARBA" id="ARBA00022989"/>
    </source>
</evidence>
<gene>
    <name evidence="14" type="ORF">DQK91_17575</name>
    <name evidence="13" type="ORF">E8L03_20100</name>
</gene>
<dbReference type="Gene3D" id="1.10.3720.10">
    <property type="entry name" value="MetI-like"/>
    <property type="match status" value="1"/>
</dbReference>
<feature type="transmembrane region" description="Helical" evidence="11">
    <location>
        <begin position="67"/>
        <end position="91"/>
    </location>
</feature>